<protein>
    <submittedName>
        <fullName evidence="2">Uncharacterized protein</fullName>
    </submittedName>
</protein>
<name>A0A853FEJ4_9BURK</name>
<dbReference type="EMBL" id="JACCEW010000004">
    <property type="protein sequence ID" value="NYT38092.1"/>
    <property type="molecule type" value="Genomic_DNA"/>
</dbReference>
<comment type="caution">
    <text evidence="2">The sequence shown here is derived from an EMBL/GenBank/DDBJ whole genome shotgun (WGS) entry which is preliminary data.</text>
</comment>
<gene>
    <name evidence="2" type="ORF">H0A68_14485</name>
</gene>
<dbReference type="Proteomes" id="UP000580517">
    <property type="component" value="Unassembled WGS sequence"/>
</dbReference>
<evidence type="ECO:0000256" key="1">
    <source>
        <dbReference type="SAM" id="Phobius"/>
    </source>
</evidence>
<proteinExistence type="predicted"/>
<keyword evidence="1" id="KW-0472">Membrane</keyword>
<accession>A0A853FEJ4</accession>
<evidence type="ECO:0000313" key="2">
    <source>
        <dbReference type="EMBL" id="NYT38092.1"/>
    </source>
</evidence>
<keyword evidence="1" id="KW-1133">Transmembrane helix</keyword>
<keyword evidence="3" id="KW-1185">Reference proteome</keyword>
<dbReference type="AlphaFoldDB" id="A0A853FEJ4"/>
<reference evidence="2 3" key="1">
    <citation type="submission" date="2020-07" db="EMBL/GenBank/DDBJ databases">
        <title>Taxonomic revisions and descriptions of new bacterial species based on genomic comparisons in the high-G+C-content subgroup of the family Alcaligenaceae.</title>
        <authorList>
            <person name="Szabo A."/>
            <person name="Felfoldi T."/>
        </authorList>
    </citation>
    <scope>NUCLEOTIDE SEQUENCE [LARGE SCALE GENOMIC DNA]</scope>
    <source>
        <strain evidence="2 3">DSM 25264</strain>
    </source>
</reference>
<keyword evidence="1" id="KW-0812">Transmembrane</keyword>
<feature type="transmembrane region" description="Helical" evidence="1">
    <location>
        <begin position="29"/>
        <end position="49"/>
    </location>
</feature>
<evidence type="ECO:0000313" key="3">
    <source>
        <dbReference type="Proteomes" id="UP000580517"/>
    </source>
</evidence>
<organism evidence="2 3">
    <name type="scientific">Allopusillimonas soli</name>
    <dbReference type="NCBI Taxonomy" id="659016"/>
    <lineage>
        <taxon>Bacteria</taxon>
        <taxon>Pseudomonadati</taxon>
        <taxon>Pseudomonadota</taxon>
        <taxon>Betaproteobacteria</taxon>
        <taxon>Burkholderiales</taxon>
        <taxon>Alcaligenaceae</taxon>
        <taxon>Allopusillimonas</taxon>
    </lineage>
</organism>
<dbReference type="RefSeq" id="WP_167668943.1">
    <property type="nucleotide sequence ID" value="NZ_JACCEW010000004.1"/>
</dbReference>
<sequence>MKQLVRKPLLLSFMLSLPLWVALDNYVIALGAGLLLGFLVSMGHSLWMLNRREKRK</sequence>